<dbReference type="SUPFAM" id="SSF57716">
    <property type="entry name" value="Glucocorticoid receptor-like (DNA-binding domain)"/>
    <property type="match status" value="1"/>
</dbReference>
<evidence type="ECO:0000256" key="8">
    <source>
        <dbReference type="PROSITE-ProRule" id="PRU01263"/>
    </source>
</evidence>
<evidence type="ECO:0000259" key="10">
    <source>
        <dbReference type="PROSITE" id="PS50157"/>
    </source>
</evidence>
<evidence type="ECO:0000313" key="13">
    <source>
        <dbReference type="RefSeq" id="XP_026758452.3"/>
    </source>
</evidence>
<keyword evidence="4 7" id="KW-0863">Zinc-finger</keyword>
<dbReference type="PROSITE" id="PS51915">
    <property type="entry name" value="ZAD"/>
    <property type="match status" value="1"/>
</dbReference>
<reference evidence="13" key="1">
    <citation type="submission" date="2025-08" db="UniProtKB">
        <authorList>
            <consortium name="RefSeq"/>
        </authorList>
    </citation>
    <scope>IDENTIFICATION</scope>
    <source>
        <tissue evidence="13">Whole larvae</tissue>
    </source>
</reference>
<dbReference type="Gene3D" id="3.30.160.60">
    <property type="entry name" value="Classic Zinc Finger"/>
    <property type="match status" value="6"/>
</dbReference>
<dbReference type="FunCoup" id="A0A6J1WSL6">
    <property type="interactions" value="433"/>
</dbReference>
<evidence type="ECO:0000256" key="1">
    <source>
        <dbReference type="ARBA" id="ARBA00004123"/>
    </source>
</evidence>
<dbReference type="InParanoid" id="A0A6J1WSL6"/>
<protein>
    <submittedName>
        <fullName evidence="13">Gastrula zinc finger protein XlCGF26.1-like</fullName>
    </submittedName>
</protein>
<evidence type="ECO:0000256" key="3">
    <source>
        <dbReference type="ARBA" id="ARBA00022737"/>
    </source>
</evidence>
<feature type="domain" description="C2H2-type" evidence="10">
    <location>
        <begin position="330"/>
        <end position="357"/>
    </location>
</feature>
<feature type="domain" description="C2H2-type" evidence="10">
    <location>
        <begin position="414"/>
        <end position="441"/>
    </location>
</feature>
<feature type="binding site" evidence="8">
    <location>
        <position position="12"/>
    </location>
    <ligand>
        <name>Zn(2+)</name>
        <dbReference type="ChEBI" id="CHEBI:29105"/>
    </ligand>
</feature>
<organism evidence="12 13">
    <name type="scientific">Galleria mellonella</name>
    <name type="common">Greater wax moth</name>
    <dbReference type="NCBI Taxonomy" id="7137"/>
    <lineage>
        <taxon>Eukaryota</taxon>
        <taxon>Metazoa</taxon>
        <taxon>Ecdysozoa</taxon>
        <taxon>Arthropoda</taxon>
        <taxon>Hexapoda</taxon>
        <taxon>Insecta</taxon>
        <taxon>Pterygota</taxon>
        <taxon>Neoptera</taxon>
        <taxon>Endopterygota</taxon>
        <taxon>Lepidoptera</taxon>
        <taxon>Glossata</taxon>
        <taxon>Ditrysia</taxon>
        <taxon>Pyraloidea</taxon>
        <taxon>Pyralidae</taxon>
        <taxon>Galleriinae</taxon>
        <taxon>Galleria</taxon>
    </lineage>
</organism>
<dbReference type="RefSeq" id="XP_026758452.3">
    <property type="nucleotide sequence ID" value="XM_026902651.3"/>
</dbReference>
<proteinExistence type="predicted"/>
<accession>A0A6J1WSL6</accession>
<evidence type="ECO:0000256" key="2">
    <source>
        <dbReference type="ARBA" id="ARBA00022723"/>
    </source>
</evidence>
<dbReference type="Gene3D" id="3.40.1800.20">
    <property type="match status" value="1"/>
</dbReference>
<dbReference type="PROSITE" id="PS00028">
    <property type="entry name" value="ZINC_FINGER_C2H2_1"/>
    <property type="match status" value="8"/>
</dbReference>
<keyword evidence="2 8" id="KW-0479">Metal-binding</keyword>
<evidence type="ECO:0000256" key="7">
    <source>
        <dbReference type="PROSITE-ProRule" id="PRU00042"/>
    </source>
</evidence>
<feature type="region of interest" description="Disordered" evidence="9">
    <location>
        <begin position="509"/>
        <end position="545"/>
    </location>
</feature>
<dbReference type="Pfam" id="PF07776">
    <property type="entry name" value="zf-AD"/>
    <property type="match status" value="1"/>
</dbReference>
<feature type="domain" description="C2H2-type" evidence="10">
    <location>
        <begin position="358"/>
        <end position="385"/>
    </location>
</feature>
<dbReference type="SMART" id="SM00355">
    <property type="entry name" value="ZnF_C2H2"/>
    <property type="match status" value="10"/>
</dbReference>
<name>A0A6J1WSL6_GALME</name>
<dbReference type="Proteomes" id="UP001652740">
    <property type="component" value="Unplaced"/>
</dbReference>
<feature type="compositionally biased region" description="Polar residues" evidence="9">
    <location>
        <begin position="531"/>
        <end position="545"/>
    </location>
</feature>
<evidence type="ECO:0000256" key="4">
    <source>
        <dbReference type="ARBA" id="ARBA00022771"/>
    </source>
</evidence>
<dbReference type="InterPro" id="IPR012934">
    <property type="entry name" value="Znf_AD"/>
</dbReference>
<dbReference type="KEGG" id="gmw:113517907"/>
<feature type="domain" description="C2H2-type" evidence="10">
    <location>
        <begin position="301"/>
        <end position="328"/>
    </location>
</feature>
<feature type="domain" description="C2H2-type" evidence="10">
    <location>
        <begin position="386"/>
        <end position="413"/>
    </location>
</feature>
<feature type="binding site" evidence="8">
    <location>
        <position position="9"/>
    </location>
    <ligand>
        <name>Zn(2+)</name>
        <dbReference type="ChEBI" id="CHEBI:29105"/>
    </ligand>
</feature>
<keyword evidence="3" id="KW-0677">Repeat</keyword>
<comment type="subcellular location">
    <subcellularLocation>
        <location evidence="1">Nucleus</location>
    </subcellularLocation>
</comment>
<dbReference type="AlphaFoldDB" id="A0A6J1WSL6"/>
<feature type="binding site" evidence="8">
    <location>
        <position position="57"/>
    </location>
    <ligand>
        <name>Zn(2+)</name>
        <dbReference type="ChEBI" id="CHEBI:29105"/>
    </ligand>
</feature>
<feature type="domain" description="C2H2-type" evidence="10">
    <location>
        <begin position="442"/>
        <end position="470"/>
    </location>
</feature>
<evidence type="ECO:0000256" key="5">
    <source>
        <dbReference type="ARBA" id="ARBA00022833"/>
    </source>
</evidence>
<dbReference type="SUPFAM" id="SSF57667">
    <property type="entry name" value="beta-beta-alpha zinc fingers"/>
    <property type="match status" value="3"/>
</dbReference>
<dbReference type="GO" id="GO:0005634">
    <property type="term" value="C:nucleus"/>
    <property type="evidence" value="ECO:0007669"/>
    <property type="project" value="UniProtKB-SubCell"/>
</dbReference>
<feature type="binding site" evidence="8">
    <location>
        <position position="60"/>
    </location>
    <ligand>
        <name>Zn(2+)</name>
        <dbReference type="ChEBI" id="CHEBI:29105"/>
    </ligand>
</feature>
<evidence type="ECO:0000256" key="9">
    <source>
        <dbReference type="SAM" id="MobiDB-lite"/>
    </source>
</evidence>
<dbReference type="SMART" id="SM00868">
    <property type="entry name" value="zf-AD"/>
    <property type="match status" value="1"/>
</dbReference>
<dbReference type="InterPro" id="IPR036236">
    <property type="entry name" value="Znf_C2H2_sf"/>
</dbReference>
<dbReference type="InterPro" id="IPR013087">
    <property type="entry name" value="Znf_C2H2_type"/>
</dbReference>
<feature type="domain" description="ZAD" evidence="11">
    <location>
        <begin position="7"/>
        <end position="84"/>
    </location>
</feature>
<evidence type="ECO:0000256" key="6">
    <source>
        <dbReference type="ARBA" id="ARBA00023242"/>
    </source>
</evidence>
<dbReference type="PANTHER" id="PTHR24406">
    <property type="entry name" value="TRANSCRIPTIONAL REPRESSOR CTCFL-RELATED"/>
    <property type="match status" value="1"/>
</dbReference>
<evidence type="ECO:0000313" key="12">
    <source>
        <dbReference type="Proteomes" id="UP001652740"/>
    </source>
</evidence>
<sequence>MNNSDSAYCRFCAEIKPDNKMTNLQLDDQKRDEIFSKLNRLNANMDLCDDLLPKTVCFVCIHALDKAYEFVNGVEHAQTVLSSIILNQIKKEDSLSDSETYSYEFHDEVKFDENDIKLESDKVNAGMNESRSKHLRNGTGCLMKKNKKKRPRESVKNSLDAIPLAQLKLTWRDYSWTCAYCETQFQSVDELKLHSIQYHNCCNAFKCSDCNIRKLKLDSFVIHVKRHKKFLKLSCYSCYMRFSSPHEVNVHKTCHITSEYSCNGCNTMFESLEEMNQHTSLYFRDKRVREIPMINNLSNNLTCVLCKKSFKHKGSLNTHLLIHTERKRDHTCEKCGKCFLNKQNLAGHMLLHNDSRPFKCEICKATFKTSGHLRNHVGVHDAQKPFACDQCGRCFRLQKQLSSHRIIHTDLLPYVCTYCNKGFRFKTILNQHIRLHTGVKPYSCELCQRDFTNWPNYNKHMKRRHGTDMSKKKHTPDGVYPINPNTGEVIIYPETNSTLEWKKKMMVQRRPGRPKLNLKGETTDLVLPQPENLSRNISNSDAVQE</sequence>
<dbReference type="GO" id="GO:0003677">
    <property type="term" value="F:DNA binding"/>
    <property type="evidence" value="ECO:0007669"/>
    <property type="project" value="UniProtKB-KW"/>
</dbReference>
<dbReference type="GeneID" id="113517907"/>
<keyword evidence="12" id="KW-1185">Reference proteome</keyword>
<keyword evidence="6" id="KW-0539">Nucleus</keyword>
<dbReference type="InterPro" id="IPR050888">
    <property type="entry name" value="ZnF_C2H2-type_TF"/>
</dbReference>
<dbReference type="Pfam" id="PF13894">
    <property type="entry name" value="zf-C2H2_4"/>
    <property type="match status" value="1"/>
</dbReference>
<dbReference type="PROSITE" id="PS50157">
    <property type="entry name" value="ZINC_FINGER_C2H2_2"/>
    <property type="match status" value="6"/>
</dbReference>
<dbReference type="Pfam" id="PF00096">
    <property type="entry name" value="zf-C2H2"/>
    <property type="match status" value="4"/>
</dbReference>
<keyword evidence="5 8" id="KW-0862">Zinc</keyword>
<dbReference type="GO" id="GO:0008270">
    <property type="term" value="F:zinc ion binding"/>
    <property type="evidence" value="ECO:0007669"/>
    <property type="project" value="UniProtKB-UniRule"/>
</dbReference>
<evidence type="ECO:0000259" key="11">
    <source>
        <dbReference type="PROSITE" id="PS51915"/>
    </source>
</evidence>
<gene>
    <name evidence="13" type="primary">LOC113517907</name>
</gene>